<accession>A0A3B3CS42</accession>
<evidence type="ECO:0000259" key="9">
    <source>
        <dbReference type="PROSITE" id="PS51220"/>
    </source>
</evidence>
<dbReference type="InterPro" id="IPR001507">
    <property type="entry name" value="ZP_dom"/>
</dbReference>
<organism evidence="11 12">
    <name type="scientific">Oryzias melastigma</name>
    <name type="common">Marine medaka</name>
    <dbReference type="NCBI Taxonomy" id="30732"/>
    <lineage>
        <taxon>Eukaryota</taxon>
        <taxon>Metazoa</taxon>
        <taxon>Chordata</taxon>
        <taxon>Craniata</taxon>
        <taxon>Vertebrata</taxon>
        <taxon>Euteleostomi</taxon>
        <taxon>Actinopterygii</taxon>
        <taxon>Neopterygii</taxon>
        <taxon>Teleostei</taxon>
        <taxon>Neoteleostei</taxon>
        <taxon>Acanthomorphata</taxon>
        <taxon>Ovalentaria</taxon>
        <taxon>Atherinomorphae</taxon>
        <taxon>Beloniformes</taxon>
        <taxon>Adrianichthyidae</taxon>
        <taxon>Oryziinae</taxon>
        <taxon>Oryzias</taxon>
    </lineage>
</organism>
<dbReference type="Pfam" id="PF00094">
    <property type="entry name" value="VWD"/>
    <property type="match status" value="5"/>
</dbReference>
<reference evidence="11" key="2">
    <citation type="submission" date="2025-09" db="UniProtKB">
        <authorList>
            <consortium name="Ensembl"/>
        </authorList>
    </citation>
    <scope>IDENTIFICATION</scope>
</reference>
<keyword evidence="12" id="KW-1185">Reference proteome</keyword>
<proteinExistence type="predicted"/>
<dbReference type="CDD" id="cd19941">
    <property type="entry name" value="TIL"/>
    <property type="match status" value="3"/>
</dbReference>
<feature type="domain" description="VWFD" evidence="10">
    <location>
        <begin position="1420"/>
        <end position="1573"/>
    </location>
</feature>
<dbReference type="SMART" id="SM00215">
    <property type="entry name" value="VWC_out"/>
    <property type="match status" value="2"/>
</dbReference>
<evidence type="ECO:0000256" key="4">
    <source>
        <dbReference type="ARBA" id="ARBA00022737"/>
    </source>
</evidence>
<dbReference type="Gene3D" id="2.10.25.10">
    <property type="entry name" value="Laminin"/>
    <property type="match status" value="3"/>
</dbReference>
<keyword evidence="2" id="KW-1003">Cell membrane</keyword>
<dbReference type="Gene3D" id="2.60.40.3210">
    <property type="entry name" value="Zona pellucida, ZP-N domain"/>
    <property type="match status" value="1"/>
</dbReference>
<dbReference type="InterPro" id="IPR001007">
    <property type="entry name" value="VWF_dom"/>
</dbReference>
<dbReference type="STRING" id="30732.ENSOMEP00000020416"/>
<protein>
    <submittedName>
        <fullName evidence="11">Uncharacterized protein</fullName>
    </submittedName>
</protein>
<reference evidence="11" key="1">
    <citation type="submission" date="2025-08" db="UniProtKB">
        <authorList>
            <consortium name="Ensembl"/>
        </authorList>
    </citation>
    <scope>IDENTIFICATION</scope>
</reference>
<dbReference type="InterPro" id="IPR003886">
    <property type="entry name" value="NIDO_dom"/>
</dbReference>
<dbReference type="InterPro" id="IPR052749">
    <property type="entry name" value="Alpha-tectorin"/>
</dbReference>
<dbReference type="Pfam" id="PF01826">
    <property type="entry name" value="TIL"/>
    <property type="match status" value="3"/>
</dbReference>
<dbReference type="Pfam" id="PF08742">
    <property type="entry name" value="C8"/>
    <property type="match status" value="4"/>
</dbReference>
<dbReference type="PROSITE" id="PS51220">
    <property type="entry name" value="NIDO"/>
    <property type="match status" value="1"/>
</dbReference>
<dbReference type="SUPFAM" id="SSF57567">
    <property type="entry name" value="Serine protease inhibitors"/>
    <property type="match status" value="3"/>
</dbReference>
<sequence length="2005" mass="219656">NVVVSVLVVEWWTSSTLQDPGGFAGVHSSSLYGFYATPQSDDGSSPQITLQKPFFYFDQRYNSIYVNNNGHLTFTSSYWSYTPQRFPLYGSMDIIAPFWTDLNNAEGGSILYNQYTSGSVLQQATQDINIYFPNLSFSAECVFVATWYEVAYLGNPGSSVTFQAVLISGGQHSFLLMNYGVIDSTERTVQAGYDTINSYYHLTIPGSFSSSATGVNSTFSHGSNVNVTGRWAFQVDSGPRGCRFNGEPVQLGDSFWSDSSCTQKCTCTTTGLQCSNQPCSFSQVCMPNSFQFSCQTVHKRTCTISGDPHYYTFDNTVFHFQGTCTYVLSEQCQNGLPYYRVEGKNEHRGSTHVSWTRLVKVFVYDETIELVKGNPGRAKVDGSFTATPFSMNQGRVQVYQSGFSVVVSTDFGLTVSYDTYSHVGISLPYTYQNATCGLCGNFNNQPGDDFRTRQGEVVSSDVVFANSWRASGDDEPGCEPPCEGLECAGCNAAQTALYSNNEHCGILQNSSGPFAPCHQTLPPQNFVDSCVYDLCVGGGYQPILCQALNVYSSQCQQNGIQPESWRRPGFCEIPCPANSHFESQASGCPSTCVNPNSTQNCPLPVQESCVCDTGYVLSAGECVPHAECGCSFEGFYYQSGETVILGGDCGRCCSCTAGSMTCSPYSCGPHETCSVEDGERGCRPNGYATCWIRGAGSYQTFDGLTYQYPGACKLIVAKVVGSSDHPHFTVSTEKVPKGQDGFSNYLNIEVDGQLTVLPFSSGSNHIRIFHSNTHSIILRTSFGLTVQTVWPHFVRVTAPVVYSSSLGGLCGNYNNEPNDDFQTPNGILVHSSQVFGDSWREGSLASHCVENSNRNSMTNYSTSDYCGILRSPHGPFTSCWAVVEPSQQVDVCVDILRRSEDPESTLCEVLRDYALMCQQQGVSLGEWRNRTGCALTCPSNSHYELCGTSCPSACPSLSFPFSCDSPCQDGCQCNDGLVLNGNQCVPPTSCGCYHQGRYWQSGQQFWDGEECQSLCSCNGVTGVVNCEPHSCGPEEACRVVDGEFGCHPNPSGTCSASGDPHYLTFDGKTYDFQGTCRYVLAEVCHSSSGLHQFSVEAKNEPWNGLPVSITAEVAVSVWGYKVWMFSNNRVEVSTSVNKILVRIMTSDIQLTVVHLTPHIFRLQINHQLITMKKKWNMCGLCGNFNGNPNDDFHTPNGASVPTPDAFGASWKAPGNYTCSDGCGSSCPQCTNDQTARAQCEVLQAADGPFSFCHEQVDPAPFFSDCVFDVCVGGNARNDLLCRAIETYVSACQSANVRIYPWRQNTTCSINCPANSHYELCGTDCDHNCVTSTDATCEHVCSEGCFCDEGFVRSGTTCVPVESCGCQYEGFYYNVKSFWKDGCTELCGCFASGVQCVAASCAPAQQCTIKEGQLGCYDAMSTCTVWGDPHYITFDGALAHFQGTCSYIITETGSHGNNDTRFEVVATNNHRGNNYVSFVNGAEASLPTTAGALAQVSAQDGFVVFDAADLIVQFDGQSTLLVRMSKHYQNKVGGMCGNFNGDPSDDKVKPSGVLAQNDSEFGQSWKSQTNGHCRFSQEYSELCSIITNTSGPFSACHLHSDPQPFFSSCVYDLCLYSPANGMLCSAVSAYEKTCTVLGLTLSDPCEELDCAEHEWCGKKNGEYGCFCDEHHHRPNNESYDSSITCESSSGTMSVSRCQLFEAGFHSNALHLKDRSCNGTLQNGRLVFHFDNDGHLCGTVLMSNGTHFMYENTIQGDVDTHGIIISRQRNIHLRFSCSYPLSQALFEAFLCCLSYSVVRKKLPAGVGVYHMMMTPYQDAAFHYPFNSNTNIEMVVDERLYIEVRAEGVDQHQISTVLDSCWATPVNIANYPVRWNLIVEECPNPDDGTVELVENGISTVSRFSFKMFTFTNSSSIFIHCNVHLCLLRNNNCTAHCYPGHPTRFRRDLSYHDSSAISVGPLDLKPRTVGKTYISFSLLLHIMKSLTNLIFVNFFILQEESKAAVRQDR</sequence>
<dbReference type="InterPro" id="IPR002919">
    <property type="entry name" value="TIL_dom"/>
</dbReference>
<dbReference type="PANTHER" id="PTHR46160">
    <property type="entry name" value="ALPHA-TECTORIN-RELATED"/>
    <property type="match status" value="1"/>
</dbReference>
<dbReference type="InterPro" id="IPR036084">
    <property type="entry name" value="Ser_inhib-like_sf"/>
</dbReference>
<evidence type="ECO:0000256" key="1">
    <source>
        <dbReference type="ARBA" id="ARBA00004236"/>
    </source>
</evidence>
<dbReference type="Ensembl" id="ENSOMET00000029878.1">
    <property type="protein sequence ID" value="ENSOMEP00000020416.1"/>
    <property type="gene ID" value="ENSOMEG00000022350.1"/>
</dbReference>
<feature type="domain" description="ZP" evidence="8">
    <location>
        <begin position="1683"/>
        <end position="1940"/>
    </location>
</feature>
<keyword evidence="3" id="KW-0732">Signal</keyword>
<dbReference type="Proteomes" id="UP000261560">
    <property type="component" value="Unplaced"/>
</dbReference>
<dbReference type="Pfam" id="PF12714">
    <property type="entry name" value="TILa"/>
    <property type="match status" value="2"/>
</dbReference>
<evidence type="ECO:0000256" key="7">
    <source>
        <dbReference type="ARBA" id="ARBA00023180"/>
    </source>
</evidence>
<dbReference type="GO" id="GO:0005886">
    <property type="term" value="C:plasma membrane"/>
    <property type="evidence" value="ECO:0007669"/>
    <property type="project" value="UniProtKB-SubCell"/>
</dbReference>
<dbReference type="PANTHER" id="PTHR46160:SF9">
    <property type="entry name" value="PROTEIN PRY2-RELATED"/>
    <property type="match status" value="1"/>
</dbReference>
<dbReference type="InterPro" id="IPR014853">
    <property type="entry name" value="VWF/SSPO/ZAN-like_Cys-rich_dom"/>
</dbReference>
<dbReference type="SMART" id="SM00216">
    <property type="entry name" value="VWD"/>
    <property type="match status" value="4"/>
</dbReference>
<dbReference type="InterPro" id="IPR025615">
    <property type="entry name" value="TILa_dom"/>
</dbReference>
<keyword evidence="5" id="KW-0472">Membrane</keyword>
<evidence type="ECO:0000313" key="12">
    <source>
        <dbReference type="Proteomes" id="UP000261560"/>
    </source>
</evidence>
<keyword evidence="6" id="KW-1015">Disulfide bond</keyword>
<dbReference type="SMART" id="SM00539">
    <property type="entry name" value="NIDO"/>
    <property type="match status" value="1"/>
</dbReference>
<dbReference type="SMART" id="SM00241">
    <property type="entry name" value="ZP"/>
    <property type="match status" value="1"/>
</dbReference>
<evidence type="ECO:0000256" key="3">
    <source>
        <dbReference type="ARBA" id="ARBA00022729"/>
    </source>
</evidence>
<evidence type="ECO:0000259" key="10">
    <source>
        <dbReference type="PROSITE" id="PS51233"/>
    </source>
</evidence>
<dbReference type="GeneTree" id="ENSGT00950000183155"/>
<feature type="domain" description="VWFD" evidence="10">
    <location>
        <begin position="688"/>
        <end position="849"/>
    </location>
</feature>
<dbReference type="InterPro" id="IPR001846">
    <property type="entry name" value="VWF_type-D"/>
</dbReference>
<dbReference type="FunFam" id="2.10.25.10:FF:000055">
    <property type="entry name" value="alpha-tectorin isoform X1"/>
    <property type="match status" value="2"/>
</dbReference>
<dbReference type="InterPro" id="IPR055355">
    <property type="entry name" value="ZP-C"/>
</dbReference>
<dbReference type="GO" id="GO:0007160">
    <property type="term" value="P:cell-matrix adhesion"/>
    <property type="evidence" value="ECO:0007669"/>
    <property type="project" value="InterPro"/>
</dbReference>
<evidence type="ECO:0000259" key="8">
    <source>
        <dbReference type="PROSITE" id="PS51034"/>
    </source>
</evidence>
<dbReference type="Pfam" id="PF00100">
    <property type="entry name" value="Zona_pellucida"/>
    <property type="match status" value="1"/>
</dbReference>
<name>A0A3B3CS42_ORYME</name>
<keyword evidence="4" id="KW-0677">Repeat</keyword>
<feature type="domain" description="NIDO" evidence="9">
    <location>
        <begin position="97"/>
        <end position="238"/>
    </location>
</feature>
<evidence type="ECO:0000256" key="6">
    <source>
        <dbReference type="ARBA" id="ARBA00023157"/>
    </source>
</evidence>
<dbReference type="Gene3D" id="2.60.40.4100">
    <property type="entry name" value="Zona pellucida, ZP-C domain"/>
    <property type="match status" value="1"/>
</dbReference>
<comment type="subcellular location">
    <subcellularLocation>
        <location evidence="1">Cell membrane</location>
    </subcellularLocation>
</comment>
<dbReference type="PaxDb" id="30732-ENSOMEP00000020416"/>
<feature type="domain" description="VWFD" evidence="10">
    <location>
        <begin position="300"/>
        <end position="479"/>
    </location>
</feature>
<evidence type="ECO:0000256" key="5">
    <source>
        <dbReference type="ARBA" id="ARBA00023136"/>
    </source>
</evidence>
<dbReference type="PROSITE" id="PS51034">
    <property type="entry name" value="ZP_2"/>
    <property type="match status" value="1"/>
</dbReference>
<evidence type="ECO:0000256" key="2">
    <source>
        <dbReference type="ARBA" id="ARBA00022475"/>
    </source>
</evidence>
<feature type="domain" description="VWFD" evidence="10">
    <location>
        <begin position="1052"/>
        <end position="1219"/>
    </location>
</feature>
<keyword evidence="7" id="KW-0325">Glycoprotein</keyword>
<dbReference type="Pfam" id="PF06119">
    <property type="entry name" value="NIDO"/>
    <property type="match status" value="1"/>
</dbReference>
<dbReference type="PROSITE" id="PS51233">
    <property type="entry name" value="VWFD"/>
    <property type="match status" value="4"/>
</dbReference>
<dbReference type="SMART" id="SM00832">
    <property type="entry name" value="C8"/>
    <property type="match status" value="4"/>
</dbReference>
<evidence type="ECO:0000313" key="11">
    <source>
        <dbReference type="Ensembl" id="ENSOMEP00000020416.1"/>
    </source>
</evidence>
<dbReference type="InterPro" id="IPR042235">
    <property type="entry name" value="ZP-C_dom"/>
</dbReference>